<proteinExistence type="predicted"/>
<dbReference type="AlphaFoldDB" id="A0A398BF43"/>
<dbReference type="EMBL" id="QWVS01000007">
    <property type="protein sequence ID" value="RID88417.1"/>
    <property type="molecule type" value="Genomic_DNA"/>
</dbReference>
<sequence>MSQVERNSKVQKLIEQQKFNREEISGMTDSQIEYYHWLYFNDSVYDYM</sequence>
<dbReference type="NCBIfam" id="NF033562">
    <property type="entry name" value="BH0509_fam"/>
    <property type="match status" value="1"/>
</dbReference>
<evidence type="ECO:0000313" key="2">
    <source>
        <dbReference type="Proteomes" id="UP000266016"/>
    </source>
</evidence>
<reference evidence="1 2" key="1">
    <citation type="submission" date="2018-08" db="EMBL/GenBank/DDBJ databases">
        <title>Bacillus jemisoniae sp. nov., Bacillus chryseoplanitiae sp. nov., Bacillus resnikiae sp. nov., and Bacillus frankliniae sp. nov., isolated from Viking spacecraft and associated surfaces.</title>
        <authorList>
            <person name="Seuylemezian A."/>
            <person name="Vaishampayan P."/>
        </authorList>
    </citation>
    <scope>NUCLEOTIDE SEQUENCE [LARGE SCALE GENOMIC DNA]</scope>
    <source>
        <strain evidence="1 2">MA001</strain>
    </source>
</reference>
<comment type="caution">
    <text evidence="1">The sequence shown here is derived from an EMBL/GenBank/DDBJ whole genome shotgun (WGS) entry which is preliminary data.</text>
</comment>
<organism evidence="1 2">
    <name type="scientific">Peribacillus asahii</name>
    <dbReference type="NCBI Taxonomy" id="228899"/>
    <lineage>
        <taxon>Bacteria</taxon>
        <taxon>Bacillati</taxon>
        <taxon>Bacillota</taxon>
        <taxon>Bacilli</taxon>
        <taxon>Bacillales</taxon>
        <taxon>Bacillaceae</taxon>
        <taxon>Peribacillus</taxon>
    </lineage>
</organism>
<keyword evidence="2" id="KW-1185">Reference proteome</keyword>
<gene>
    <name evidence="1" type="ORF">D1953_04350</name>
</gene>
<evidence type="ECO:0000313" key="1">
    <source>
        <dbReference type="EMBL" id="RID88417.1"/>
    </source>
</evidence>
<protein>
    <submittedName>
        <fullName evidence="1">BH0509 family protein</fullName>
    </submittedName>
</protein>
<name>A0A398BF43_9BACI</name>
<accession>A0A398BF43</accession>
<dbReference type="Proteomes" id="UP000266016">
    <property type="component" value="Unassembled WGS sequence"/>
</dbReference>
<dbReference type="RefSeq" id="WP_119115941.1">
    <property type="nucleotide sequence ID" value="NZ_QWVS01000007.1"/>
</dbReference>
<dbReference type="InterPro" id="IPR049615">
    <property type="entry name" value="BH0509-like"/>
</dbReference>